<accession>A0A1I1YGE3</accession>
<feature type="transmembrane region" description="Helical" evidence="12">
    <location>
        <begin position="12"/>
        <end position="33"/>
    </location>
</feature>
<dbReference type="PANTHER" id="PTHR43469">
    <property type="entry name" value="DISULFIDE FORMATION PROTEIN-RELATED"/>
    <property type="match status" value="1"/>
</dbReference>
<dbReference type="NCBIfam" id="NF002849">
    <property type="entry name" value="PRK03113.1"/>
    <property type="match status" value="1"/>
</dbReference>
<dbReference type="PIRSF" id="PIRSF036659">
    <property type="entry name" value="BdbC"/>
    <property type="match status" value="1"/>
</dbReference>
<keyword evidence="9" id="KW-1015">Disulfide bond</keyword>
<dbReference type="GO" id="GO:0006457">
    <property type="term" value="P:protein folding"/>
    <property type="evidence" value="ECO:0007669"/>
    <property type="project" value="InterPro"/>
</dbReference>
<organism evidence="13 14">
    <name type="scientific">Paenibacillus algorifonticola</name>
    <dbReference type="NCBI Taxonomy" id="684063"/>
    <lineage>
        <taxon>Bacteria</taxon>
        <taxon>Bacillati</taxon>
        <taxon>Bacillota</taxon>
        <taxon>Bacilli</taxon>
        <taxon>Bacillales</taxon>
        <taxon>Paenibacillaceae</taxon>
        <taxon>Paenibacillus</taxon>
    </lineage>
</organism>
<dbReference type="AlphaFoldDB" id="A0A1I1YGE3"/>
<dbReference type="GO" id="GO:0015035">
    <property type="term" value="F:protein-disulfide reductase activity"/>
    <property type="evidence" value="ECO:0007669"/>
    <property type="project" value="InterPro"/>
</dbReference>
<dbReference type="HAMAP" id="MF_00287">
    <property type="entry name" value="BdbC"/>
    <property type="match status" value="1"/>
</dbReference>
<reference evidence="14" key="1">
    <citation type="submission" date="2016-10" db="EMBL/GenBank/DDBJ databases">
        <authorList>
            <person name="Varghese N."/>
            <person name="Submissions S."/>
        </authorList>
    </citation>
    <scope>NUCLEOTIDE SEQUENCE [LARGE SCALE GENOMIC DNA]</scope>
    <source>
        <strain evidence="14">CGMCC 1.10223</strain>
    </source>
</reference>
<keyword evidence="5" id="KW-0249">Electron transport</keyword>
<dbReference type="PANTHER" id="PTHR43469:SF1">
    <property type="entry name" value="SPBETA PROPHAGE-DERIVED DISULFIDE BOND FORMATION PROTEIN B"/>
    <property type="match status" value="1"/>
</dbReference>
<evidence type="ECO:0000256" key="4">
    <source>
        <dbReference type="ARBA" id="ARBA00022692"/>
    </source>
</evidence>
<evidence type="ECO:0000313" key="14">
    <source>
        <dbReference type="Proteomes" id="UP000183410"/>
    </source>
</evidence>
<proteinExistence type="inferred from homology"/>
<dbReference type="SUPFAM" id="SSF158442">
    <property type="entry name" value="DsbB-like"/>
    <property type="match status" value="1"/>
</dbReference>
<comment type="subcellular location">
    <subcellularLocation>
        <location evidence="1">Membrane</location>
        <topology evidence="1">Multi-pass membrane protein</topology>
    </subcellularLocation>
</comment>
<dbReference type="InterPro" id="IPR003752">
    <property type="entry name" value="DiS_bond_form_DsbB/BdbC"/>
</dbReference>
<keyword evidence="6 12" id="KW-1133">Transmembrane helix</keyword>
<evidence type="ECO:0000256" key="3">
    <source>
        <dbReference type="ARBA" id="ARBA00022448"/>
    </source>
</evidence>
<dbReference type="Pfam" id="PF02600">
    <property type="entry name" value="DsbB"/>
    <property type="match status" value="1"/>
</dbReference>
<evidence type="ECO:0000256" key="9">
    <source>
        <dbReference type="ARBA" id="ARBA00023157"/>
    </source>
</evidence>
<evidence type="ECO:0000256" key="1">
    <source>
        <dbReference type="ARBA" id="ARBA00004141"/>
    </source>
</evidence>
<comment type="similarity">
    <text evidence="2">Belongs to the DsbB family. BdbC subfamily.</text>
</comment>
<feature type="transmembrane region" description="Helical" evidence="12">
    <location>
        <begin position="113"/>
        <end position="138"/>
    </location>
</feature>
<keyword evidence="3" id="KW-0813">Transport</keyword>
<feature type="transmembrane region" description="Helical" evidence="12">
    <location>
        <begin position="72"/>
        <end position="93"/>
    </location>
</feature>
<dbReference type="Proteomes" id="UP000183410">
    <property type="component" value="Unassembled WGS sequence"/>
</dbReference>
<sequence length="152" mass="17687">MTTPLYESWLKRYTLYFAWIVTLVATGGSLYFSEIKGFLPCDLCWYQRIFMYPQVIILGIATYRGDRNIIKYLLPINIIGLAISIFHNFEIWFPKVGELVPCRSGIPCNFDYLNWFGFLTIPMMAMIAFVLIIVFLLLARQSNESEANEDEN</sequence>
<keyword evidence="14" id="KW-1185">Reference proteome</keyword>
<evidence type="ECO:0000313" key="13">
    <source>
        <dbReference type="EMBL" id="SFE18591.1"/>
    </source>
</evidence>
<name>A0A1I1YGE3_9BACL</name>
<evidence type="ECO:0000256" key="7">
    <source>
        <dbReference type="ARBA" id="ARBA00023002"/>
    </source>
</evidence>
<protein>
    <submittedName>
        <fullName evidence="13">Disulfide bond formation protein DsbB</fullName>
    </submittedName>
</protein>
<evidence type="ECO:0000256" key="2">
    <source>
        <dbReference type="ARBA" id="ARBA00007602"/>
    </source>
</evidence>
<feature type="transmembrane region" description="Helical" evidence="12">
    <location>
        <begin position="45"/>
        <end position="63"/>
    </location>
</feature>
<evidence type="ECO:0000256" key="12">
    <source>
        <dbReference type="SAM" id="Phobius"/>
    </source>
</evidence>
<keyword evidence="11" id="KW-0676">Redox-active center</keyword>
<dbReference type="EMBL" id="FONN01000001">
    <property type="protein sequence ID" value="SFE18591.1"/>
    <property type="molecule type" value="Genomic_DNA"/>
</dbReference>
<evidence type="ECO:0000256" key="11">
    <source>
        <dbReference type="ARBA" id="ARBA00023284"/>
    </source>
</evidence>
<evidence type="ECO:0000256" key="6">
    <source>
        <dbReference type="ARBA" id="ARBA00022989"/>
    </source>
</evidence>
<keyword evidence="4 12" id="KW-0812">Transmembrane</keyword>
<gene>
    <name evidence="13" type="ORF">SAMN04487969_101530</name>
</gene>
<dbReference type="InterPro" id="IPR012187">
    <property type="entry name" value="Disulphide_bond_form_BdbC"/>
</dbReference>
<keyword evidence="8 12" id="KW-0472">Membrane</keyword>
<dbReference type="GO" id="GO:0016020">
    <property type="term" value="C:membrane"/>
    <property type="evidence" value="ECO:0007669"/>
    <property type="project" value="UniProtKB-SubCell"/>
</dbReference>
<dbReference type="InterPro" id="IPR023380">
    <property type="entry name" value="DsbB-like_sf"/>
</dbReference>
<keyword evidence="7" id="KW-0560">Oxidoreductase</keyword>
<dbReference type="Gene3D" id="1.20.1550.10">
    <property type="entry name" value="DsbB-like"/>
    <property type="match status" value="1"/>
</dbReference>
<dbReference type="RefSeq" id="WP_046233142.1">
    <property type="nucleotide sequence ID" value="NZ_FONN01000001.1"/>
</dbReference>
<evidence type="ECO:0000256" key="5">
    <source>
        <dbReference type="ARBA" id="ARBA00022982"/>
    </source>
</evidence>
<dbReference type="OrthoDB" id="158402at2"/>
<evidence type="ECO:0000256" key="8">
    <source>
        <dbReference type="ARBA" id="ARBA00023136"/>
    </source>
</evidence>
<keyword evidence="10" id="KW-0143">Chaperone</keyword>
<evidence type="ECO:0000256" key="10">
    <source>
        <dbReference type="ARBA" id="ARBA00023186"/>
    </source>
</evidence>